<feature type="region of interest" description="Disordered" evidence="1">
    <location>
        <begin position="610"/>
        <end position="669"/>
    </location>
</feature>
<dbReference type="GO" id="GO:0006355">
    <property type="term" value="P:regulation of DNA-templated transcription"/>
    <property type="evidence" value="ECO:0007669"/>
    <property type="project" value="InterPro"/>
</dbReference>
<evidence type="ECO:0000256" key="1">
    <source>
        <dbReference type="SAM" id="MobiDB-lite"/>
    </source>
</evidence>
<reference evidence="2" key="1">
    <citation type="submission" date="2020-03" db="EMBL/GenBank/DDBJ databases">
        <title>Intra-Species Differences in Population Size shape Life History and Genome Evolution.</title>
        <authorList>
            <person name="Willemsen D."/>
            <person name="Cui R."/>
            <person name="Valenzano D.R."/>
        </authorList>
    </citation>
    <scope>NUCLEOTIDE SEQUENCE</scope>
    <source>
        <strain evidence="2">GRZ</strain>
        <tissue evidence="2">Whole</tissue>
    </source>
</reference>
<feature type="compositionally biased region" description="Basic and acidic residues" evidence="1">
    <location>
        <begin position="299"/>
        <end position="322"/>
    </location>
</feature>
<dbReference type="Proteomes" id="UP000822369">
    <property type="component" value="Chromosome 13"/>
</dbReference>
<organism evidence="2 3">
    <name type="scientific">Nothobranchius furzeri</name>
    <name type="common">Turquoise killifish</name>
    <dbReference type="NCBI Taxonomy" id="105023"/>
    <lineage>
        <taxon>Eukaryota</taxon>
        <taxon>Metazoa</taxon>
        <taxon>Chordata</taxon>
        <taxon>Craniata</taxon>
        <taxon>Vertebrata</taxon>
        <taxon>Euteleostomi</taxon>
        <taxon>Actinopterygii</taxon>
        <taxon>Neopterygii</taxon>
        <taxon>Teleostei</taxon>
        <taxon>Neoteleostei</taxon>
        <taxon>Acanthomorphata</taxon>
        <taxon>Ovalentaria</taxon>
        <taxon>Atherinomorphae</taxon>
        <taxon>Cyprinodontiformes</taxon>
        <taxon>Nothobranchiidae</taxon>
        <taxon>Nothobranchius</taxon>
    </lineage>
</organism>
<feature type="region of interest" description="Disordered" evidence="1">
    <location>
        <begin position="261"/>
        <end position="322"/>
    </location>
</feature>
<dbReference type="InterPro" id="IPR043442">
    <property type="entry name" value="Perm1"/>
</dbReference>
<accession>A0A9D2XWG6</accession>
<dbReference type="EMBL" id="JAAVVJ010000013">
    <property type="protein sequence ID" value="KAF7209652.1"/>
    <property type="molecule type" value="Genomic_DNA"/>
</dbReference>
<dbReference type="OrthoDB" id="8943218at2759"/>
<comment type="caution">
    <text evidence="2">The sequence shown here is derived from an EMBL/GenBank/DDBJ whole genome shotgun (WGS) entry which is preliminary data.</text>
</comment>
<dbReference type="OMA" id="MEHESAQ"/>
<evidence type="ECO:0000313" key="3">
    <source>
        <dbReference type="Proteomes" id="UP000822369"/>
    </source>
</evidence>
<sequence length="1179" mass="131800">MDDFEYSVEIGDRDWESFFAVCEECDLLPPKLAGVDDSGMSDIDDTFLPQRVQRCDSTLDFSEQGTPPDCHGSPTGKQGLCGLDSVLSGSEEDIHMQSINMFFERLKGLTDVQPSQGRTRHKRETKQEEEHWGEGQQTSIRALPMNCAKLNTGAVGKESPKPVDTFMNLNTTVRCEAERSVSSKPATRCDSAPVICKSAEKELFIKNEALKEALVKEITHRSPSHRSTERGVCSEMTPQSYKLETCKGMDDVHQESQEVLSKKNRMREDHVPTHKLSPSVFLRRKRRKRRPLSVEADGDEKVRESHVSVKNDSKEELQVPRKEECQSLSLNYLRETQKCCKCLYSFSPSTRNFTAQDAENEPPGETLHRRSTETSDKPRSETRLSPSEDHLMSAAGNGANEAASSQPCCKVQPTEPAGRSQKQEVKGDDLQESDQTTASVFECVKEQNLKHSTSEVKRVSLDLKSCAPVVDVGQNDNLSATNSVLAAGDGNSVRDERALRQSEAESQQQLENDTNHFHTARLSEAAADGITSHLSTRPFLYENSNKNICSESNVKHSPLGSLSNYPSEKTETIKDRLTEAQTSDVLSENDKKVERTPVALILDLTSQSKHLPENPLDVTPVPPHTDKPTEVPQRLRSPVMEHESAQEKQKAQIMAKHDKDDRSAPSNQTESINNLISEAEETISASKDGHPPENSVFAMSSFWNEMEKLTINDILGLRQICKAAPLGPLPCLQEREETEVMDVVDSDNLTELKSEQITEEMTDSSSLRGSWESELAGVGRISYFHPEPGVLASVSDTYQPVLNEKAQKCLRKISKTVSVHNLQALDSPAFSYRCQKETIQILEEQKSEESSHLTEKTSANKSTDHFLSSSSTDSYSFSFTDIIQYFFGGKQSVSSQSAPDDATTHLSGTSVPETYDDFFSEFDSESFFYPFITAEKQNKDKPVPIFSCSRSTSRTLQFPDAYEHFFASSSSDDSSVESEEEEASIPVRVVSRFTRKASTAQLCKDTYEDFFTDKDLREDLFSLQSLSFRKIHLSAPTVQNQNSLVPLRQSSQYMLKMESRLNVLGHPDVMFPDPLLYNLEDRISKQLALPSFRSENLQVSDPRLDAPFLPLKQSDMCLVCIAFASWVLKTANPQVGDTWKAVLLANVSALSAIRYLRKYIRAEAVTSEMKPPQNMLANS</sequence>
<dbReference type="PANTHER" id="PTHR47282:SF1">
    <property type="entry name" value="PGC-1 AND ERR-INDUCED REGULATOR IN MUSCLE PROTEIN 1"/>
    <property type="match status" value="1"/>
</dbReference>
<feature type="compositionally biased region" description="Low complexity" evidence="1">
    <location>
        <begin position="393"/>
        <end position="405"/>
    </location>
</feature>
<feature type="compositionally biased region" description="Basic and acidic residues" evidence="1">
    <location>
        <begin position="366"/>
        <end position="391"/>
    </location>
</feature>
<dbReference type="KEGG" id="nfu:107390762"/>
<feature type="compositionally biased region" description="Basic residues" evidence="1">
    <location>
        <begin position="282"/>
        <end position="291"/>
    </location>
</feature>
<proteinExistence type="predicted"/>
<feature type="compositionally biased region" description="Basic and acidic residues" evidence="1">
    <location>
        <begin position="639"/>
        <end position="663"/>
    </location>
</feature>
<protein>
    <submittedName>
        <fullName evidence="2">LOC107390762-like protein</fullName>
    </submittedName>
</protein>
<dbReference type="PANTHER" id="PTHR47282">
    <property type="entry name" value="PGC-1 AND ERR-INDUCED REGULATOR IN MUSCLE PROTEIN 1"/>
    <property type="match status" value="1"/>
</dbReference>
<feature type="region of interest" description="Disordered" evidence="1">
    <location>
        <begin position="113"/>
        <end position="136"/>
    </location>
</feature>
<name>A0A9D2XWG6_NOTFU</name>
<gene>
    <name evidence="2" type="ORF">G4P62_014307</name>
</gene>
<dbReference type="GO" id="GO:0014850">
    <property type="term" value="P:response to muscle activity"/>
    <property type="evidence" value="ECO:0007669"/>
    <property type="project" value="TreeGrafter"/>
</dbReference>
<dbReference type="GO" id="GO:0005634">
    <property type="term" value="C:nucleus"/>
    <property type="evidence" value="ECO:0007669"/>
    <property type="project" value="TreeGrafter"/>
</dbReference>
<feature type="region of interest" description="Disordered" evidence="1">
    <location>
        <begin position="353"/>
        <end position="433"/>
    </location>
</feature>
<dbReference type="GO" id="GO:0005737">
    <property type="term" value="C:cytoplasm"/>
    <property type="evidence" value="ECO:0007669"/>
    <property type="project" value="TreeGrafter"/>
</dbReference>
<evidence type="ECO:0000313" key="2">
    <source>
        <dbReference type="EMBL" id="KAF7209652.1"/>
    </source>
</evidence>
<dbReference type="AlphaFoldDB" id="A0A9D2XWG6"/>